<accession>A0A6A6J1G6</accession>
<reference evidence="2" key="1">
    <citation type="journal article" date="2020" name="Stud. Mycol.">
        <title>101 Dothideomycetes genomes: a test case for predicting lifestyles and emergence of pathogens.</title>
        <authorList>
            <person name="Haridas S."/>
            <person name="Albert R."/>
            <person name="Binder M."/>
            <person name="Bloem J."/>
            <person name="Labutti K."/>
            <person name="Salamov A."/>
            <person name="Andreopoulos B."/>
            <person name="Baker S."/>
            <person name="Barry K."/>
            <person name="Bills G."/>
            <person name="Bluhm B."/>
            <person name="Cannon C."/>
            <person name="Castanera R."/>
            <person name="Culley D."/>
            <person name="Daum C."/>
            <person name="Ezra D."/>
            <person name="Gonzalez J."/>
            <person name="Henrissat B."/>
            <person name="Kuo A."/>
            <person name="Liang C."/>
            <person name="Lipzen A."/>
            <person name="Lutzoni F."/>
            <person name="Magnuson J."/>
            <person name="Mondo S."/>
            <person name="Nolan M."/>
            <person name="Ohm R."/>
            <person name="Pangilinan J."/>
            <person name="Park H.-J."/>
            <person name="Ramirez L."/>
            <person name="Alfaro M."/>
            <person name="Sun H."/>
            <person name="Tritt A."/>
            <person name="Yoshinaga Y."/>
            <person name="Zwiers L.-H."/>
            <person name="Turgeon B."/>
            <person name="Goodwin S."/>
            <person name="Spatafora J."/>
            <person name="Crous P."/>
            <person name="Grigoriev I."/>
        </authorList>
    </citation>
    <scope>NUCLEOTIDE SEQUENCE</scope>
    <source>
        <strain evidence="2">CBS 122368</strain>
    </source>
</reference>
<sequence length="379" mass="40550">MLLLVVLTTLFSISSCLASSQYVASKRDLSSLIVTKVPDYVRPYVVRAYTLDGVRLGPQVYRFPVTGASSGNAFTLISTATPASTELGVLPHVHLAHYENFFCLRGRFSLWASKSNTTSGRILTPGDYGAVPYNTTHTFQILDPFTEMVGVIQPGGFEQLFYFLAQANYTSTTYAPFPQGNFTTPGGDAGTISKLQEFDVYAKLDFSPPTDFDANGVAGDAGVGVWHNGENALAGDSQTPFFVAKSYGPKYLAGGGNGTGEYFIVEPFVTATQSAGNFTQGTITMSQLPSGVKPETYSLPGHTALEVIDGLVGVRIGGFEEDVMMAIGDVVFVPANTTLSFWGEAAYSKVLYVGQGRDTLDARLMAEARSWGSAIWPAA</sequence>
<gene>
    <name evidence="2" type="ORF">BU26DRAFT_413505</name>
</gene>
<dbReference type="PANTHER" id="PTHR43346:SF1">
    <property type="entry name" value="QUERCETIN 2,3-DIOXYGENASE-RELATED"/>
    <property type="match status" value="1"/>
</dbReference>
<evidence type="ECO:0000313" key="2">
    <source>
        <dbReference type="EMBL" id="KAF2256624.1"/>
    </source>
</evidence>
<dbReference type="OrthoDB" id="5370773at2759"/>
<dbReference type="GeneID" id="54576352"/>
<dbReference type="InterPro" id="IPR011051">
    <property type="entry name" value="RmlC_Cupin_sf"/>
</dbReference>
<proteinExistence type="predicted"/>
<dbReference type="Proteomes" id="UP000800094">
    <property type="component" value="Unassembled WGS sequence"/>
</dbReference>
<dbReference type="EMBL" id="ML987189">
    <property type="protein sequence ID" value="KAF2256624.1"/>
    <property type="molecule type" value="Genomic_DNA"/>
</dbReference>
<name>A0A6A6J1G6_9PLEO</name>
<evidence type="ECO:0000313" key="3">
    <source>
        <dbReference type="Proteomes" id="UP000800094"/>
    </source>
</evidence>
<dbReference type="InterPro" id="IPR014710">
    <property type="entry name" value="RmlC-like_jellyroll"/>
</dbReference>
<feature type="chain" id="PRO_5025365380" evidence="1">
    <location>
        <begin position="19"/>
        <end position="379"/>
    </location>
</feature>
<protein>
    <submittedName>
        <fullName evidence="2">RmlC-like cupin</fullName>
    </submittedName>
</protein>
<keyword evidence="1" id="KW-0732">Signal</keyword>
<dbReference type="RefSeq" id="XP_033691628.1">
    <property type="nucleotide sequence ID" value="XM_033823022.1"/>
</dbReference>
<dbReference type="PANTHER" id="PTHR43346">
    <property type="entry name" value="LIGAND BINDING DOMAIN PROTEIN, PUTATIVE (AFU_ORTHOLOGUE AFUA_6G14370)-RELATED"/>
    <property type="match status" value="1"/>
</dbReference>
<dbReference type="SUPFAM" id="SSF51182">
    <property type="entry name" value="RmlC-like cupins"/>
    <property type="match status" value="1"/>
</dbReference>
<dbReference type="InterPro" id="IPR052538">
    <property type="entry name" value="Flavonoid_dioxygenase-like"/>
</dbReference>
<dbReference type="CDD" id="cd20281">
    <property type="entry name" value="cupin_QDO_C"/>
    <property type="match status" value="1"/>
</dbReference>
<organism evidence="2 3">
    <name type="scientific">Trematosphaeria pertusa</name>
    <dbReference type="NCBI Taxonomy" id="390896"/>
    <lineage>
        <taxon>Eukaryota</taxon>
        <taxon>Fungi</taxon>
        <taxon>Dikarya</taxon>
        <taxon>Ascomycota</taxon>
        <taxon>Pezizomycotina</taxon>
        <taxon>Dothideomycetes</taxon>
        <taxon>Pleosporomycetidae</taxon>
        <taxon>Pleosporales</taxon>
        <taxon>Massarineae</taxon>
        <taxon>Trematosphaeriaceae</taxon>
        <taxon>Trematosphaeria</taxon>
    </lineage>
</organism>
<feature type="signal peptide" evidence="1">
    <location>
        <begin position="1"/>
        <end position="18"/>
    </location>
</feature>
<dbReference type="CDD" id="cd02215">
    <property type="entry name" value="cupin_QDO_N_C"/>
    <property type="match status" value="1"/>
</dbReference>
<dbReference type="AlphaFoldDB" id="A0A6A6J1G6"/>
<evidence type="ECO:0000256" key="1">
    <source>
        <dbReference type="SAM" id="SignalP"/>
    </source>
</evidence>
<dbReference type="Gene3D" id="2.60.120.10">
    <property type="entry name" value="Jelly Rolls"/>
    <property type="match status" value="2"/>
</dbReference>
<keyword evidence="3" id="KW-1185">Reference proteome</keyword>